<dbReference type="AlphaFoldDB" id="A0A1F7V9E4"/>
<evidence type="ECO:0000256" key="4">
    <source>
        <dbReference type="ARBA" id="ARBA00022759"/>
    </source>
</evidence>
<comment type="similarity">
    <text evidence="1 7">Belongs to the endoribonuclease YbeY family.</text>
</comment>
<keyword evidence="3 7" id="KW-0479">Metal-binding</keyword>
<feature type="binding site" evidence="7">
    <location>
        <position position="109"/>
    </location>
    <ligand>
        <name>Zn(2+)</name>
        <dbReference type="ChEBI" id="CHEBI:29105"/>
        <note>catalytic</note>
    </ligand>
</feature>
<dbReference type="Pfam" id="PF02130">
    <property type="entry name" value="YbeY"/>
    <property type="match status" value="1"/>
</dbReference>
<keyword evidence="2 7" id="KW-0540">Nuclease</keyword>
<dbReference type="InterPro" id="IPR002036">
    <property type="entry name" value="YbeY"/>
</dbReference>
<keyword evidence="6 7" id="KW-0862">Zinc</keyword>
<dbReference type="GO" id="GO:0008270">
    <property type="term" value="F:zinc ion binding"/>
    <property type="evidence" value="ECO:0007669"/>
    <property type="project" value="UniProtKB-UniRule"/>
</dbReference>
<protein>
    <recommendedName>
        <fullName evidence="7">Endoribonuclease YbeY</fullName>
        <ecNumber evidence="7">3.1.-.-</ecNumber>
    </recommendedName>
</protein>
<keyword evidence="5 7" id="KW-0378">Hydrolase</keyword>
<keyword evidence="7" id="KW-0690">Ribosome biogenesis</keyword>
<dbReference type="Proteomes" id="UP000176593">
    <property type="component" value="Unassembled WGS sequence"/>
</dbReference>
<evidence type="ECO:0000313" key="8">
    <source>
        <dbReference type="EMBL" id="OGL86574.1"/>
    </source>
</evidence>
<dbReference type="GO" id="GO:0006364">
    <property type="term" value="P:rRNA processing"/>
    <property type="evidence" value="ECO:0007669"/>
    <property type="project" value="UniProtKB-UniRule"/>
</dbReference>
<feature type="binding site" evidence="7">
    <location>
        <position position="113"/>
    </location>
    <ligand>
        <name>Zn(2+)</name>
        <dbReference type="ChEBI" id="CHEBI:29105"/>
        <note>catalytic</note>
    </ligand>
</feature>
<dbReference type="EMBL" id="MGEQ01000008">
    <property type="protein sequence ID" value="OGL86574.1"/>
    <property type="molecule type" value="Genomic_DNA"/>
</dbReference>
<dbReference type="PANTHER" id="PTHR46986">
    <property type="entry name" value="ENDORIBONUCLEASE YBEY, CHLOROPLASTIC"/>
    <property type="match status" value="1"/>
</dbReference>
<comment type="function">
    <text evidence="7">Single strand-specific metallo-endoribonuclease involved in late-stage 70S ribosome quality control and in maturation of the 3' terminus of the 16S rRNA.</text>
</comment>
<dbReference type="PANTHER" id="PTHR46986:SF1">
    <property type="entry name" value="ENDORIBONUCLEASE YBEY, CHLOROPLASTIC"/>
    <property type="match status" value="1"/>
</dbReference>
<keyword evidence="7" id="KW-0698">rRNA processing</keyword>
<gene>
    <name evidence="7" type="primary">ybeY</name>
    <name evidence="8" type="ORF">A3I41_04790</name>
</gene>
<keyword evidence="7" id="KW-0963">Cytoplasm</keyword>
<sequence>MIQIELNQELLKGGMRFPEKRLVQVAHEVSKALKLKRKHNISAAFLSEKEMKKLNLHHRGKNSVTDVLSFTLNNEDYFGEILFSYEQAKRQAKEMKHSVRDEITFLMVHGLLHVFGFDHEKPLDAKKMFPLQTQILLKLGVDPRI</sequence>
<evidence type="ECO:0000256" key="3">
    <source>
        <dbReference type="ARBA" id="ARBA00022723"/>
    </source>
</evidence>
<comment type="cofactor">
    <cofactor evidence="7">
        <name>Zn(2+)</name>
        <dbReference type="ChEBI" id="CHEBI:29105"/>
    </cofactor>
    <text evidence="7">Binds 1 zinc ion.</text>
</comment>
<dbReference type="GO" id="GO:0005737">
    <property type="term" value="C:cytoplasm"/>
    <property type="evidence" value="ECO:0007669"/>
    <property type="project" value="UniProtKB-SubCell"/>
</dbReference>
<dbReference type="SUPFAM" id="SSF55486">
    <property type="entry name" value="Metalloproteases ('zincins'), catalytic domain"/>
    <property type="match status" value="1"/>
</dbReference>
<evidence type="ECO:0000256" key="7">
    <source>
        <dbReference type="HAMAP-Rule" id="MF_00009"/>
    </source>
</evidence>
<dbReference type="EC" id="3.1.-.-" evidence="7"/>
<name>A0A1F7V9E4_9BACT</name>
<reference evidence="8 9" key="1">
    <citation type="journal article" date="2016" name="Nat. Commun.">
        <title>Thousands of microbial genomes shed light on interconnected biogeochemical processes in an aquifer system.</title>
        <authorList>
            <person name="Anantharaman K."/>
            <person name="Brown C.T."/>
            <person name="Hug L.A."/>
            <person name="Sharon I."/>
            <person name="Castelle C.J."/>
            <person name="Probst A.J."/>
            <person name="Thomas B.C."/>
            <person name="Singh A."/>
            <person name="Wilkins M.J."/>
            <person name="Karaoz U."/>
            <person name="Brodie E.L."/>
            <person name="Williams K.H."/>
            <person name="Hubbard S.S."/>
            <person name="Banfield J.F."/>
        </authorList>
    </citation>
    <scope>NUCLEOTIDE SEQUENCE [LARGE SCALE GENOMIC DNA]</scope>
</reference>
<proteinExistence type="inferred from homology"/>
<comment type="subcellular location">
    <subcellularLocation>
        <location evidence="7">Cytoplasm</location>
    </subcellularLocation>
</comment>
<dbReference type="InterPro" id="IPR023091">
    <property type="entry name" value="MetalPrtase_cat_dom_sf_prd"/>
</dbReference>
<evidence type="ECO:0000256" key="6">
    <source>
        <dbReference type="ARBA" id="ARBA00022833"/>
    </source>
</evidence>
<dbReference type="HAMAP" id="MF_00009">
    <property type="entry name" value="Endoribonucl_YbeY"/>
    <property type="match status" value="1"/>
</dbReference>
<dbReference type="GO" id="GO:0004222">
    <property type="term" value="F:metalloendopeptidase activity"/>
    <property type="evidence" value="ECO:0007669"/>
    <property type="project" value="InterPro"/>
</dbReference>
<organism evidence="8 9">
    <name type="scientific">Candidatus Uhrbacteria bacterium RIFCSPLOWO2_02_FULL_48_18</name>
    <dbReference type="NCBI Taxonomy" id="1802408"/>
    <lineage>
        <taxon>Bacteria</taxon>
        <taxon>Candidatus Uhriibacteriota</taxon>
    </lineage>
</organism>
<comment type="caution">
    <text evidence="8">The sequence shown here is derived from an EMBL/GenBank/DDBJ whole genome shotgun (WGS) entry which is preliminary data.</text>
</comment>
<evidence type="ECO:0000256" key="1">
    <source>
        <dbReference type="ARBA" id="ARBA00010875"/>
    </source>
</evidence>
<keyword evidence="4 7" id="KW-0255">Endonuclease</keyword>
<evidence type="ECO:0000256" key="5">
    <source>
        <dbReference type="ARBA" id="ARBA00022801"/>
    </source>
</evidence>
<dbReference type="GO" id="GO:0004521">
    <property type="term" value="F:RNA endonuclease activity"/>
    <property type="evidence" value="ECO:0007669"/>
    <property type="project" value="UniProtKB-UniRule"/>
</dbReference>
<feature type="binding site" evidence="7">
    <location>
        <position position="119"/>
    </location>
    <ligand>
        <name>Zn(2+)</name>
        <dbReference type="ChEBI" id="CHEBI:29105"/>
        <note>catalytic</note>
    </ligand>
</feature>
<evidence type="ECO:0000256" key="2">
    <source>
        <dbReference type="ARBA" id="ARBA00022722"/>
    </source>
</evidence>
<dbReference type="NCBIfam" id="TIGR00043">
    <property type="entry name" value="rRNA maturation RNase YbeY"/>
    <property type="match status" value="1"/>
</dbReference>
<dbReference type="Gene3D" id="3.40.390.30">
    <property type="entry name" value="Metalloproteases ('zincins'), catalytic domain"/>
    <property type="match status" value="1"/>
</dbReference>
<accession>A0A1F7V9E4</accession>
<evidence type="ECO:0000313" key="9">
    <source>
        <dbReference type="Proteomes" id="UP000176593"/>
    </source>
</evidence>